<dbReference type="OrthoDB" id="9778554at2"/>
<keyword evidence="16" id="KW-0282">Flagellum</keyword>
<dbReference type="Gene3D" id="3.40.50.300">
    <property type="entry name" value="P-loop containing nucleotide triphosphate hydrolases"/>
    <property type="match status" value="1"/>
</dbReference>
<keyword evidence="6" id="KW-0547">Nucleotide-binding</keyword>
<keyword evidence="16" id="KW-0969">Cilium</keyword>
<keyword evidence="11" id="KW-1006">Bacterial flagellum protein export</keyword>
<dbReference type="SMART" id="SM00382">
    <property type="entry name" value="AAA"/>
    <property type="match status" value="1"/>
</dbReference>
<keyword evidence="10" id="KW-0472">Membrane</keyword>
<evidence type="ECO:0000256" key="9">
    <source>
        <dbReference type="ARBA" id="ARBA00023134"/>
    </source>
</evidence>
<dbReference type="GO" id="GO:0003924">
    <property type="term" value="F:GTPase activity"/>
    <property type="evidence" value="ECO:0007669"/>
    <property type="project" value="UniProtKB-UniRule"/>
</dbReference>
<evidence type="ECO:0000313" key="16">
    <source>
        <dbReference type="EMBL" id="ANF27776.1"/>
    </source>
</evidence>
<keyword evidence="8" id="KW-0653">Protein transport</keyword>
<dbReference type="RefSeq" id="WP_045425759.1">
    <property type="nucleotide sequence ID" value="NZ_CP015641.1"/>
</dbReference>
<dbReference type="GO" id="GO:0005047">
    <property type="term" value="F:signal recognition particle binding"/>
    <property type="evidence" value="ECO:0007669"/>
    <property type="project" value="TreeGrafter"/>
</dbReference>
<dbReference type="InterPro" id="IPR020006">
    <property type="entry name" value="FlhF"/>
</dbReference>
<comment type="similarity">
    <text evidence="2">Belongs to the GTP-binding SRP family.</text>
</comment>
<dbReference type="CDD" id="cd17873">
    <property type="entry name" value="FlhF"/>
    <property type="match status" value="1"/>
</dbReference>
<dbReference type="eggNOG" id="COG1419">
    <property type="taxonomic scope" value="Bacteria"/>
</dbReference>
<dbReference type="GO" id="GO:0044781">
    <property type="term" value="P:bacterial-type flagellum organization"/>
    <property type="evidence" value="ECO:0007669"/>
    <property type="project" value="UniProtKB-UniRule"/>
</dbReference>
<organism evidence="16 17">
    <name type="scientific">Stutzerimonas stutzeri</name>
    <name type="common">Pseudomonas stutzeri</name>
    <dbReference type="NCBI Taxonomy" id="316"/>
    <lineage>
        <taxon>Bacteria</taxon>
        <taxon>Pseudomonadati</taxon>
        <taxon>Pseudomonadota</taxon>
        <taxon>Gammaproteobacteria</taxon>
        <taxon>Pseudomonadales</taxon>
        <taxon>Pseudomonadaceae</taxon>
        <taxon>Stutzerimonas</taxon>
    </lineage>
</organism>
<evidence type="ECO:0000256" key="10">
    <source>
        <dbReference type="ARBA" id="ARBA00023136"/>
    </source>
</evidence>
<evidence type="ECO:0000256" key="8">
    <source>
        <dbReference type="ARBA" id="ARBA00022927"/>
    </source>
</evidence>
<keyword evidence="5" id="KW-1003">Cell membrane</keyword>
<evidence type="ECO:0000256" key="4">
    <source>
        <dbReference type="ARBA" id="ARBA00022448"/>
    </source>
</evidence>
<gene>
    <name evidence="16" type="ORF">PS273GM_22900</name>
</gene>
<keyword evidence="9" id="KW-0342">GTP-binding</keyword>
<feature type="domain" description="SRP54-type proteins GTP-binding" evidence="15">
    <location>
        <begin position="206"/>
        <end position="398"/>
    </location>
</feature>
<comment type="function">
    <text evidence="12">Necessary for flagellar biosynthesis. May be involved in translocation of the flagellum.</text>
</comment>
<dbReference type="Pfam" id="PF00448">
    <property type="entry name" value="SRP54"/>
    <property type="match status" value="1"/>
</dbReference>
<dbReference type="NCBIfam" id="TIGR03499">
    <property type="entry name" value="FlhF"/>
    <property type="match status" value="1"/>
</dbReference>
<comment type="subcellular location">
    <subcellularLocation>
        <location evidence="1">Cell membrane</location>
        <topology evidence="1">Peripheral membrane protein</topology>
        <orientation evidence="1">Cytoplasmic side</orientation>
    </subcellularLocation>
</comment>
<dbReference type="Proteomes" id="UP000077787">
    <property type="component" value="Chromosome"/>
</dbReference>
<dbReference type="FunFam" id="3.40.50.300:FF:000695">
    <property type="entry name" value="Flagellar biosynthesis regulator FlhF"/>
    <property type="match status" value="1"/>
</dbReference>
<dbReference type="GO" id="GO:0015031">
    <property type="term" value="P:protein transport"/>
    <property type="evidence" value="ECO:0007669"/>
    <property type="project" value="UniProtKB-KW"/>
</dbReference>
<evidence type="ECO:0000256" key="11">
    <source>
        <dbReference type="ARBA" id="ARBA00023225"/>
    </source>
</evidence>
<keyword evidence="4" id="KW-0813">Transport</keyword>
<dbReference type="PANTHER" id="PTHR43134">
    <property type="entry name" value="SIGNAL RECOGNITION PARTICLE RECEPTOR SUBUNIT ALPHA"/>
    <property type="match status" value="1"/>
</dbReference>
<evidence type="ECO:0000259" key="15">
    <source>
        <dbReference type="SMART" id="SM00962"/>
    </source>
</evidence>
<feature type="domain" description="AAA+ ATPase" evidence="14">
    <location>
        <begin position="205"/>
        <end position="376"/>
    </location>
</feature>
<keyword evidence="16" id="KW-0966">Cell projection</keyword>
<evidence type="ECO:0000256" key="7">
    <source>
        <dbReference type="ARBA" id="ARBA00022795"/>
    </source>
</evidence>
<proteinExistence type="inferred from homology"/>
<dbReference type="SMART" id="SM00962">
    <property type="entry name" value="SRP54"/>
    <property type="match status" value="1"/>
</dbReference>
<dbReference type="SUPFAM" id="SSF52540">
    <property type="entry name" value="P-loop containing nucleoside triphosphate hydrolases"/>
    <property type="match status" value="1"/>
</dbReference>
<evidence type="ECO:0000256" key="6">
    <source>
        <dbReference type="ARBA" id="ARBA00022741"/>
    </source>
</evidence>
<evidence type="ECO:0000256" key="3">
    <source>
        <dbReference type="ARBA" id="ARBA00014919"/>
    </source>
</evidence>
<dbReference type="EMBL" id="CP015641">
    <property type="protein sequence ID" value="ANF27776.1"/>
    <property type="molecule type" value="Genomic_DNA"/>
</dbReference>
<protein>
    <recommendedName>
        <fullName evidence="3 13">Flagellar biosynthesis protein FlhF</fullName>
    </recommendedName>
</protein>
<evidence type="ECO:0000313" key="17">
    <source>
        <dbReference type="Proteomes" id="UP000077787"/>
    </source>
</evidence>
<name>A0A172WWI6_STUST</name>
<evidence type="ECO:0000256" key="1">
    <source>
        <dbReference type="ARBA" id="ARBA00004413"/>
    </source>
</evidence>
<evidence type="ECO:0000256" key="13">
    <source>
        <dbReference type="NCBIfam" id="TIGR03499"/>
    </source>
</evidence>
<dbReference type="InterPro" id="IPR047040">
    <property type="entry name" value="FlhF__GTPase_dom"/>
</dbReference>
<evidence type="ECO:0000256" key="2">
    <source>
        <dbReference type="ARBA" id="ARBA00008531"/>
    </source>
</evidence>
<keyword evidence="7" id="KW-1005">Bacterial flagellum biogenesis</keyword>
<dbReference type="GO" id="GO:0005886">
    <property type="term" value="C:plasma membrane"/>
    <property type="evidence" value="ECO:0007669"/>
    <property type="project" value="UniProtKB-SubCell"/>
</dbReference>
<evidence type="ECO:0000256" key="5">
    <source>
        <dbReference type="ARBA" id="ARBA00022475"/>
    </source>
</evidence>
<accession>A0A172WWI6</accession>
<evidence type="ECO:0000259" key="14">
    <source>
        <dbReference type="SMART" id="SM00382"/>
    </source>
</evidence>
<dbReference type="GO" id="GO:0005525">
    <property type="term" value="F:GTP binding"/>
    <property type="evidence" value="ECO:0007669"/>
    <property type="project" value="UniProtKB-UniRule"/>
</dbReference>
<evidence type="ECO:0000256" key="12">
    <source>
        <dbReference type="ARBA" id="ARBA00025337"/>
    </source>
</evidence>
<dbReference type="InterPro" id="IPR000897">
    <property type="entry name" value="SRP54_GTPase_dom"/>
</dbReference>
<dbReference type="PANTHER" id="PTHR43134:SF3">
    <property type="entry name" value="FLAGELLAR BIOSYNTHESIS PROTEIN FLHF"/>
    <property type="match status" value="1"/>
</dbReference>
<dbReference type="AlphaFoldDB" id="A0A172WWI6"/>
<sequence length="425" mass="45890">MQVKRFFAADMRIAMKMIRDELGADAVITGNRRVAGGVELTAVLDYPMESAAAKQPNPALEAELRKTQARLASAHAEMSAPSRGTVGQDRQLLDEKPAAAAQAAPVAASSSFETRAVEAMQSELQGLRELIEVQLGSIAWGQEQSRRPQQAGLWRRLQRIGLPAELSRALLEKVSTVSEPRQAWRMLLAYLAQAIKVSKVEPLEEGGVIALVGPAGAGKTTTLAKLAARYVLKHGPQSIALASMDNYRIGAQEQLKTLGRILDVPVIQLDPSQPLSKTLAPLARKRLILIDTAGLPAGDSMMKVQLEALADRGIKAKNYLVLPATSQSQVLKATWHNYRRCGLAGCILTKLDEAGSLGDVLGLIISQHLPIAYLADGPRIPDDLHLPRSHQLVSRAVSLQSEEAPSEETMADMFSDLYNGSRKVG</sequence>
<dbReference type="GO" id="GO:0006614">
    <property type="term" value="P:SRP-dependent cotranslational protein targeting to membrane"/>
    <property type="evidence" value="ECO:0007669"/>
    <property type="project" value="UniProtKB-UniRule"/>
</dbReference>
<dbReference type="InterPro" id="IPR003593">
    <property type="entry name" value="AAA+_ATPase"/>
</dbReference>
<reference evidence="16 17" key="1">
    <citation type="submission" date="2016-05" db="EMBL/GenBank/DDBJ databases">
        <title>Genome sequence of Pseudomonas stutzeri 273 and identification of the exopolysaccharide biosynthesis locus.</title>
        <authorList>
            <person name="Wu S."/>
            <person name="Sun C."/>
        </authorList>
    </citation>
    <scope>NUCLEOTIDE SEQUENCE [LARGE SCALE GENOMIC DNA]</scope>
    <source>
        <strain evidence="16 17">273</strain>
    </source>
</reference>
<dbReference type="Gene3D" id="1.20.120.1380">
    <property type="entry name" value="Flagellar FlhF biosynthesis protein, N domain"/>
    <property type="match status" value="1"/>
</dbReference>
<dbReference type="InterPro" id="IPR027417">
    <property type="entry name" value="P-loop_NTPase"/>
</dbReference>